<sequence length="174" mass="20416">MFNKKIIFLIIIVIIAGVGVLGYLEYKKNRVENPGGQTTGINTSDWLTYRNEEYGFELKYPGDWEVDSRSREKEFVHLKQKQDRAVFIDIGLTSKIYKDIPSPQECKILVGNVEGYIFCDDANFISDDDYKSGILVNFVNDDHVFQIYWYDQEHKNEKAYKDFKDIIKTLKFDK</sequence>
<dbReference type="Pfam" id="PF18933">
    <property type="entry name" value="PsbP_2"/>
    <property type="match status" value="1"/>
</dbReference>
<keyword evidence="1" id="KW-1133">Transmembrane helix</keyword>
<dbReference type="EMBL" id="MHLE01000036">
    <property type="protein sequence ID" value="OGZ02324.1"/>
    <property type="molecule type" value="Genomic_DNA"/>
</dbReference>
<keyword evidence="1" id="KW-0472">Membrane</keyword>
<keyword evidence="1" id="KW-0812">Transmembrane</keyword>
<dbReference type="Proteomes" id="UP000178599">
    <property type="component" value="Unassembled WGS sequence"/>
</dbReference>
<name>A0A1G2CLP0_9BACT</name>
<reference evidence="2 3" key="1">
    <citation type="journal article" date="2016" name="Nat. Commun.">
        <title>Thousands of microbial genomes shed light on interconnected biogeochemical processes in an aquifer system.</title>
        <authorList>
            <person name="Anantharaman K."/>
            <person name="Brown C.T."/>
            <person name="Hug L.A."/>
            <person name="Sharon I."/>
            <person name="Castelle C.J."/>
            <person name="Probst A.J."/>
            <person name="Thomas B.C."/>
            <person name="Singh A."/>
            <person name="Wilkins M.J."/>
            <person name="Karaoz U."/>
            <person name="Brodie E.L."/>
            <person name="Williams K.H."/>
            <person name="Hubbard S.S."/>
            <person name="Banfield J.F."/>
        </authorList>
    </citation>
    <scope>NUCLEOTIDE SEQUENCE [LARGE SCALE GENOMIC DNA]</scope>
</reference>
<organism evidence="2 3">
    <name type="scientific">Candidatus Liptonbacteria bacterium RIFOXYB1_FULL_36_10</name>
    <dbReference type="NCBI Taxonomy" id="1798654"/>
    <lineage>
        <taxon>Bacteria</taxon>
        <taxon>Candidatus Liptoniibacteriota</taxon>
    </lineage>
</organism>
<accession>A0A1G2CLP0</accession>
<evidence type="ECO:0000313" key="2">
    <source>
        <dbReference type="EMBL" id="OGZ02324.1"/>
    </source>
</evidence>
<protein>
    <submittedName>
        <fullName evidence="2">Uncharacterized protein</fullName>
    </submittedName>
</protein>
<evidence type="ECO:0000256" key="1">
    <source>
        <dbReference type="SAM" id="Phobius"/>
    </source>
</evidence>
<feature type="transmembrane region" description="Helical" evidence="1">
    <location>
        <begin position="6"/>
        <end position="24"/>
    </location>
</feature>
<evidence type="ECO:0000313" key="3">
    <source>
        <dbReference type="Proteomes" id="UP000178599"/>
    </source>
</evidence>
<gene>
    <name evidence="2" type="ORF">A2390_01590</name>
</gene>
<proteinExistence type="predicted"/>
<dbReference type="AlphaFoldDB" id="A0A1G2CLP0"/>
<comment type="caution">
    <text evidence="2">The sequence shown here is derived from an EMBL/GenBank/DDBJ whole genome shotgun (WGS) entry which is preliminary data.</text>
</comment>